<dbReference type="KEGG" id="paca:ID47_05900"/>
<dbReference type="HOGENOM" id="CLU_078753_0_0_5"/>
<evidence type="ECO:0000256" key="1">
    <source>
        <dbReference type="ARBA" id="ARBA00005189"/>
    </source>
</evidence>
<dbReference type="eggNOG" id="COG0204">
    <property type="taxonomic scope" value="Bacteria"/>
</dbReference>
<keyword evidence="4" id="KW-0812">Transmembrane</keyword>
<dbReference type="STRING" id="91604.ID47_05900"/>
<accession>A0A077B092</accession>
<dbReference type="Pfam" id="PF01553">
    <property type="entry name" value="Acyltransferase"/>
    <property type="match status" value="1"/>
</dbReference>
<evidence type="ECO:0000313" key="7">
    <source>
        <dbReference type="Proteomes" id="UP000028926"/>
    </source>
</evidence>
<keyword evidence="7" id="KW-1185">Reference proteome</keyword>
<dbReference type="OrthoDB" id="9808424at2"/>
<protein>
    <recommendedName>
        <fullName evidence="5">Phospholipid/glycerol acyltransferase domain-containing protein</fullName>
    </recommendedName>
</protein>
<feature type="transmembrane region" description="Helical" evidence="4">
    <location>
        <begin position="55"/>
        <end position="74"/>
    </location>
</feature>
<keyword evidence="4" id="KW-1133">Transmembrane helix</keyword>
<dbReference type="AlphaFoldDB" id="A0A077B092"/>
<name>A0A077B092_9PROT</name>
<keyword evidence="3" id="KW-0012">Acyltransferase</keyword>
<dbReference type="RefSeq" id="WP_038464716.1">
    <property type="nucleotide sequence ID" value="NZ_CP008941.1"/>
</dbReference>
<evidence type="ECO:0000259" key="5">
    <source>
        <dbReference type="SMART" id="SM00563"/>
    </source>
</evidence>
<evidence type="ECO:0000256" key="2">
    <source>
        <dbReference type="ARBA" id="ARBA00022679"/>
    </source>
</evidence>
<proteinExistence type="predicted"/>
<dbReference type="Proteomes" id="UP000028926">
    <property type="component" value="Chromosome"/>
</dbReference>
<dbReference type="InterPro" id="IPR002123">
    <property type="entry name" value="Plipid/glycerol_acylTrfase"/>
</dbReference>
<dbReference type="PANTHER" id="PTHR10434">
    <property type="entry name" value="1-ACYL-SN-GLYCEROL-3-PHOSPHATE ACYLTRANSFERASE"/>
    <property type="match status" value="1"/>
</dbReference>
<dbReference type="EMBL" id="CP008941">
    <property type="protein sequence ID" value="AIK96365.1"/>
    <property type="molecule type" value="Genomic_DNA"/>
</dbReference>
<dbReference type="SMART" id="SM00563">
    <property type="entry name" value="PlsC"/>
    <property type="match status" value="1"/>
</dbReference>
<dbReference type="GO" id="GO:0006654">
    <property type="term" value="P:phosphatidic acid biosynthetic process"/>
    <property type="evidence" value="ECO:0007669"/>
    <property type="project" value="TreeGrafter"/>
</dbReference>
<organism evidence="6 7">
    <name type="scientific">Candidatus Odyssella acanthamoebae</name>
    <dbReference type="NCBI Taxonomy" id="91604"/>
    <lineage>
        <taxon>Bacteria</taxon>
        <taxon>Pseudomonadati</taxon>
        <taxon>Pseudomonadota</taxon>
        <taxon>Alphaproteobacteria</taxon>
        <taxon>Holosporales</taxon>
        <taxon>Candidatus Paracaedibacteraceae</taxon>
        <taxon>Candidatus Odyssella</taxon>
    </lineage>
</organism>
<dbReference type="CDD" id="cd07989">
    <property type="entry name" value="LPLAT_AGPAT-like"/>
    <property type="match status" value="1"/>
</dbReference>
<comment type="pathway">
    <text evidence="1">Lipid metabolism.</text>
</comment>
<reference evidence="6 7" key="1">
    <citation type="submission" date="2014-07" db="EMBL/GenBank/DDBJ databases">
        <title>Comparative genomic insights into amoeba endosymbionts belonging to the families of Holosporaceae and Candidatus Midichloriaceae within Rickettsiales.</title>
        <authorList>
            <person name="Wang Z."/>
            <person name="Wu M."/>
        </authorList>
    </citation>
    <scope>NUCLEOTIDE SEQUENCE [LARGE SCALE GENOMIC DNA]</scope>
    <source>
        <strain evidence="6">PRA3</strain>
    </source>
</reference>
<evidence type="ECO:0000313" key="6">
    <source>
        <dbReference type="EMBL" id="AIK96365.1"/>
    </source>
</evidence>
<dbReference type="PANTHER" id="PTHR10434:SF66">
    <property type="entry name" value="PHOSPHOLIPID_GLYCEROL ACYLTRANSFERASE DOMAIN-CONTAINING PROTEIN"/>
    <property type="match status" value="1"/>
</dbReference>
<dbReference type="SUPFAM" id="SSF69593">
    <property type="entry name" value="Glycerol-3-phosphate (1)-acyltransferase"/>
    <property type="match status" value="1"/>
</dbReference>
<gene>
    <name evidence="6" type="ORF">ID47_05900</name>
</gene>
<keyword evidence="2" id="KW-0808">Transferase</keyword>
<feature type="domain" description="Phospholipid/glycerol acyltransferase" evidence="5">
    <location>
        <begin position="86"/>
        <end position="195"/>
    </location>
</feature>
<feature type="transmembrane region" description="Helical" evidence="4">
    <location>
        <begin position="6"/>
        <end position="35"/>
    </location>
</feature>
<dbReference type="GO" id="GO:0003841">
    <property type="term" value="F:1-acylglycerol-3-phosphate O-acyltransferase activity"/>
    <property type="evidence" value="ECO:0007669"/>
    <property type="project" value="TreeGrafter"/>
</dbReference>
<evidence type="ECO:0000256" key="4">
    <source>
        <dbReference type="SAM" id="Phobius"/>
    </source>
</evidence>
<keyword evidence="4" id="KW-0472">Membrane</keyword>
<evidence type="ECO:0000256" key="3">
    <source>
        <dbReference type="ARBA" id="ARBA00023315"/>
    </source>
</evidence>
<sequence length="256" mass="28976">MDKLAYFLRICAVGIGFMSFGIGGFLLGSLIFPVIILGTRDKDKRRHRVRSMIRVTFKLFLGLLEFLGIIKLVVHDLSKLDQLKGCLIICNHPTLIDVVIIMAYMKNVQCVVKKELWSSFFLGGVVRAAGYFRNDTDPELFLAESKRQLQSGENILIFPEGTRTKPGLPLKLVRGLGNLALAANANIQSLVLRCNNVFLAKGQKWYRPPASRTTLELSVGSYFSLDQYDSEMPRSIRVRGLMKDIQTYYNRTLNHE</sequence>